<proteinExistence type="inferred from homology"/>
<dbReference type="OrthoDB" id="1470350at2759"/>
<dbReference type="InterPro" id="IPR050121">
    <property type="entry name" value="Cytochrome_P450_monoxygenase"/>
</dbReference>
<sequence>MIEIPLSAVYVALAAYAYYFSSLTQFLLLSFAATILKTFYGTVLYPEYFTPLKQVPTPPNRSWITGNSRSLLDNFPFNTWGTWAKELPNNGLLRIYMPAGMERLTVTNTKALSEMLVQRVYDFQKPELSRMSLARAAGDTGLLLLEGDEHKRQRRNLMPAFSYRHIKDLYPIFWSKSIEMVNLMKEDLQKRPDPSNNVVKIGAWATRAALDIIGVAGMDHDFEALRDPDNDLAKAYEAIVSSAPPLTQICFILFVVLGLGKLAIKAPLKHNRDISTSADLVRTVVRNVITEGKKKRDSSSSDSITPKVDILSVALQSGAFTDDELVDQMMTFLAAGHETTATALQWAMYALCKHPDVQTRLREEVRARLSPSAPIAAPTLDSLHYLHAVCNEVLRFYPSVPATIRVATRNTTLVGQHIPKDTILIVSPQIINHLPELWGDDADEFNPERWMGPGRANTGGATSNYAFMTFLHGPRGCIGQGFARAEIACMVAAIVARFHMELVDPDAEVKVRTGATVCPVDGVMAKLTPVAGW</sequence>
<evidence type="ECO:0000256" key="4">
    <source>
        <dbReference type="PIRSR" id="PIRSR602401-1"/>
    </source>
</evidence>
<dbReference type="InterPro" id="IPR002401">
    <property type="entry name" value="Cyt_P450_E_grp-I"/>
</dbReference>
<dbReference type="PRINTS" id="PR00385">
    <property type="entry name" value="P450"/>
</dbReference>
<reference evidence="5" key="1">
    <citation type="submission" date="2016-12" db="EMBL/GenBank/DDBJ databases">
        <title>The genomes of Aspergillus section Nigri reveals drivers in fungal speciation.</title>
        <authorList>
            <consortium name="DOE Joint Genome Institute"/>
            <person name="Vesth T.C."/>
            <person name="Nybo J."/>
            <person name="Theobald S."/>
            <person name="Brandl J."/>
            <person name="Frisvad J.C."/>
            <person name="Nielsen K.F."/>
            <person name="Lyhne E.K."/>
            <person name="Kogle M.E."/>
            <person name="Kuo A."/>
            <person name="Riley R."/>
            <person name="Clum A."/>
            <person name="Nolan M."/>
            <person name="Lipzen A."/>
            <person name="Salamov A."/>
            <person name="Henrissat B."/>
            <person name="Wiebenga A."/>
            <person name="De vries R.P."/>
            <person name="Grigoriev I.V."/>
            <person name="Mortensen U.H."/>
            <person name="Andersen M.R."/>
            <person name="Baker S.E."/>
        </authorList>
    </citation>
    <scope>NUCLEOTIDE SEQUENCE</scope>
    <source>
        <strain evidence="5">IBT 28561</strain>
    </source>
</reference>
<evidence type="ECO:0000256" key="3">
    <source>
        <dbReference type="ARBA" id="ARBA00023033"/>
    </source>
</evidence>
<evidence type="ECO:0000256" key="2">
    <source>
        <dbReference type="ARBA" id="ARBA00023002"/>
    </source>
</evidence>
<gene>
    <name evidence="5" type="ORF">P168DRAFT_238229</name>
</gene>
<dbReference type="CDD" id="cd11069">
    <property type="entry name" value="CYP_FUM15-like"/>
    <property type="match status" value="1"/>
</dbReference>
<dbReference type="Pfam" id="PF00067">
    <property type="entry name" value="p450"/>
    <property type="match status" value="1"/>
</dbReference>
<dbReference type="AlphaFoldDB" id="A0A2I1D016"/>
<evidence type="ECO:0000256" key="1">
    <source>
        <dbReference type="ARBA" id="ARBA00010617"/>
    </source>
</evidence>
<dbReference type="GO" id="GO:0016705">
    <property type="term" value="F:oxidoreductase activity, acting on paired donors, with incorporation or reduction of molecular oxygen"/>
    <property type="evidence" value="ECO:0007669"/>
    <property type="project" value="InterPro"/>
</dbReference>
<dbReference type="InterPro" id="IPR001128">
    <property type="entry name" value="Cyt_P450"/>
</dbReference>
<comment type="cofactor">
    <cofactor evidence="4">
        <name>heme</name>
        <dbReference type="ChEBI" id="CHEBI:30413"/>
    </cofactor>
</comment>
<dbReference type="VEuPathDB" id="FungiDB:P168DRAFT_238229"/>
<protein>
    <submittedName>
        <fullName evidence="5">Cytochrome P450 monooxygenase</fullName>
    </submittedName>
</protein>
<dbReference type="FunFam" id="1.10.630.10:FF:000051">
    <property type="entry name" value="Cytochrome P450 monooxygenase (Fum15)"/>
    <property type="match status" value="1"/>
</dbReference>
<dbReference type="Proteomes" id="UP000234254">
    <property type="component" value="Unassembled WGS sequence"/>
</dbReference>
<keyword evidence="6" id="KW-1185">Reference proteome</keyword>
<dbReference type="RefSeq" id="XP_024691817.1">
    <property type="nucleotide sequence ID" value="XM_024833603.1"/>
</dbReference>
<keyword evidence="4" id="KW-0408">Iron</keyword>
<comment type="caution">
    <text evidence="5">The sequence shown here is derived from an EMBL/GenBank/DDBJ whole genome shotgun (WGS) entry which is preliminary data.</text>
</comment>
<dbReference type="GO" id="GO:0005506">
    <property type="term" value="F:iron ion binding"/>
    <property type="evidence" value="ECO:0007669"/>
    <property type="project" value="InterPro"/>
</dbReference>
<dbReference type="EMBL" id="MSFM01000008">
    <property type="protein sequence ID" value="PKY03223.1"/>
    <property type="molecule type" value="Genomic_DNA"/>
</dbReference>
<dbReference type="Gene3D" id="1.10.630.10">
    <property type="entry name" value="Cytochrome P450"/>
    <property type="match status" value="1"/>
</dbReference>
<evidence type="ECO:0000313" key="5">
    <source>
        <dbReference type="EMBL" id="PKY03223.1"/>
    </source>
</evidence>
<dbReference type="InterPro" id="IPR036396">
    <property type="entry name" value="Cyt_P450_sf"/>
</dbReference>
<dbReference type="GeneID" id="36541127"/>
<dbReference type="PANTHER" id="PTHR24305:SF227">
    <property type="entry name" value="P450, PUTATIVE (EUROFUNG)-RELATED"/>
    <property type="match status" value="1"/>
</dbReference>
<organism evidence="5 6">
    <name type="scientific">Aspergillus campestris (strain IBT 28561)</name>
    <dbReference type="NCBI Taxonomy" id="1392248"/>
    <lineage>
        <taxon>Eukaryota</taxon>
        <taxon>Fungi</taxon>
        <taxon>Dikarya</taxon>
        <taxon>Ascomycota</taxon>
        <taxon>Pezizomycotina</taxon>
        <taxon>Eurotiomycetes</taxon>
        <taxon>Eurotiomycetidae</taxon>
        <taxon>Eurotiales</taxon>
        <taxon>Aspergillaceae</taxon>
        <taxon>Aspergillus</taxon>
        <taxon>Aspergillus subgen. Circumdati</taxon>
    </lineage>
</organism>
<dbReference type="PANTHER" id="PTHR24305">
    <property type="entry name" value="CYTOCHROME P450"/>
    <property type="match status" value="1"/>
</dbReference>
<keyword evidence="4" id="KW-0349">Heme</keyword>
<dbReference type="SUPFAM" id="SSF48264">
    <property type="entry name" value="Cytochrome P450"/>
    <property type="match status" value="1"/>
</dbReference>
<keyword evidence="3 5" id="KW-0503">Monooxygenase</keyword>
<feature type="binding site" description="axial binding residue" evidence="4">
    <location>
        <position position="477"/>
    </location>
    <ligand>
        <name>heme</name>
        <dbReference type="ChEBI" id="CHEBI:30413"/>
    </ligand>
    <ligandPart>
        <name>Fe</name>
        <dbReference type="ChEBI" id="CHEBI:18248"/>
    </ligandPart>
</feature>
<dbReference type="GO" id="GO:0020037">
    <property type="term" value="F:heme binding"/>
    <property type="evidence" value="ECO:0007669"/>
    <property type="project" value="InterPro"/>
</dbReference>
<keyword evidence="4" id="KW-0479">Metal-binding</keyword>
<keyword evidence="2" id="KW-0560">Oxidoreductase</keyword>
<dbReference type="PRINTS" id="PR00463">
    <property type="entry name" value="EP450I"/>
</dbReference>
<comment type="similarity">
    <text evidence="1">Belongs to the cytochrome P450 family.</text>
</comment>
<name>A0A2I1D016_ASPC2</name>
<dbReference type="GO" id="GO:0004497">
    <property type="term" value="F:monooxygenase activity"/>
    <property type="evidence" value="ECO:0007669"/>
    <property type="project" value="UniProtKB-KW"/>
</dbReference>
<accession>A0A2I1D016</accession>
<evidence type="ECO:0000313" key="6">
    <source>
        <dbReference type="Proteomes" id="UP000234254"/>
    </source>
</evidence>